<dbReference type="InterPro" id="IPR010666">
    <property type="entry name" value="Znf_GRF"/>
</dbReference>
<gene>
    <name evidence="7" type="ORF">BUALT_Bualt02G0077800</name>
</gene>
<protein>
    <recommendedName>
        <fullName evidence="6">GRF-type domain-containing protein</fullName>
    </recommendedName>
</protein>
<feature type="region of interest" description="Disordered" evidence="5">
    <location>
        <begin position="1"/>
        <end position="27"/>
    </location>
</feature>
<evidence type="ECO:0000259" key="6">
    <source>
        <dbReference type="PROSITE" id="PS51999"/>
    </source>
</evidence>
<keyword evidence="3" id="KW-0862">Zinc</keyword>
<reference evidence="7" key="1">
    <citation type="submission" date="2019-10" db="EMBL/GenBank/DDBJ databases">
        <authorList>
            <person name="Zhang R."/>
            <person name="Pan Y."/>
            <person name="Wang J."/>
            <person name="Ma R."/>
            <person name="Yu S."/>
        </authorList>
    </citation>
    <scope>NUCLEOTIDE SEQUENCE</scope>
    <source>
        <strain evidence="7">LA-IB0</strain>
        <tissue evidence="7">Leaf</tissue>
    </source>
</reference>
<feature type="compositionally biased region" description="Low complexity" evidence="5">
    <location>
        <begin position="1"/>
        <end position="25"/>
    </location>
</feature>
<comment type="caution">
    <text evidence="7">The sequence shown here is derived from an EMBL/GenBank/DDBJ whole genome shotgun (WGS) entry which is preliminary data.</text>
</comment>
<name>A0AAV6Y8Z3_9LAMI</name>
<dbReference type="PANTHER" id="PTHR33248">
    <property type="entry name" value="ZINC ION-BINDING PROTEIN"/>
    <property type="match status" value="1"/>
</dbReference>
<keyword evidence="1" id="KW-0479">Metal-binding</keyword>
<feature type="domain" description="GRF-type" evidence="6">
    <location>
        <begin position="30"/>
        <end position="72"/>
    </location>
</feature>
<keyword evidence="2 4" id="KW-0863">Zinc-finger</keyword>
<evidence type="ECO:0000256" key="1">
    <source>
        <dbReference type="ARBA" id="ARBA00022723"/>
    </source>
</evidence>
<dbReference type="EMBL" id="WHWC01000002">
    <property type="protein sequence ID" value="KAG8387983.1"/>
    <property type="molecule type" value="Genomic_DNA"/>
</dbReference>
<evidence type="ECO:0000313" key="8">
    <source>
        <dbReference type="Proteomes" id="UP000826271"/>
    </source>
</evidence>
<evidence type="ECO:0000256" key="5">
    <source>
        <dbReference type="SAM" id="MobiDB-lite"/>
    </source>
</evidence>
<sequence>MSGSSSSNSNSSQRRRSQNTSSSSGPVDECRCGMKLPVLTAWTDQNPGRRFQKCPNYGKPSYCGVFVWLDPDICERGRELLPKMHRTIMRLEDEIYWFKRRENCLKDELIEYQKREKSLESIVIDCKRIENNLRAEIADSQEKRKEFGN</sequence>
<dbReference type="AlphaFoldDB" id="A0AAV6Y8Z3"/>
<evidence type="ECO:0000256" key="4">
    <source>
        <dbReference type="PROSITE-ProRule" id="PRU01343"/>
    </source>
</evidence>
<dbReference type="PROSITE" id="PS51999">
    <property type="entry name" value="ZF_GRF"/>
    <property type="match status" value="1"/>
</dbReference>
<organism evidence="7 8">
    <name type="scientific">Buddleja alternifolia</name>
    <dbReference type="NCBI Taxonomy" id="168488"/>
    <lineage>
        <taxon>Eukaryota</taxon>
        <taxon>Viridiplantae</taxon>
        <taxon>Streptophyta</taxon>
        <taxon>Embryophyta</taxon>
        <taxon>Tracheophyta</taxon>
        <taxon>Spermatophyta</taxon>
        <taxon>Magnoliopsida</taxon>
        <taxon>eudicotyledons</taxon>
        <taxon>Gunneridae</taxon>
        <taxon>Pentapetalae</taxon>
        <taxon>asterids</taxon>
        <taxon>lamiids</taxon>
        <taxon>Lamiales</taxon>
        <taxon>Scrophulariaceae</taxon>
        <taxon>Buddlejeae</taxon>
        <taxon>Buddleja</taxon>
    </lineage>
</organism>
<dbReference type="GO" id="GO:0008270">
    <property type="term" value="F:zinc ion binding"/>
    <property type="evidence" value="ECO:0007669"/>
    <property type="project" value="UniProtKB-KW"/>
</dbReference>
<accession>A0AAV6Y8Z3</accession>
<dbReference type="Pfam" id="PF06839">
    <property type="entry name" value="Zn_ribbon_GRF"/>
    <property type="match status" value="1"/>
</dbReference>
<dbReference type="Proteomes" id="UP000826271">
    <property type="component" value="Unassembled WGS sequence"/>
</dbReference>
<evidence type="ECO:0000256" key="3">
    <source>
        <dbReference type="ARBA" id="ARBA00022833"/>
    </source>
</evidence>
<proteinExistence type="predicted"/>
<evidence type="ECO:0000313" key="7">
    <source>
        <dbReference type="EMBL" id="KAG8387983.1"/>
    </source>
</evidence>
<evidence type="ECO:0000256" key="2">
    <source>
        <dbReference type="ARBA" id="ARBA00022771"/>
    </source>
</evidence>
<keyword evidence="8" id="KW-1185">Reference proteome</keyword>